<dbReference type="EMBL" id="GIBP01003104">
    <property type="protein sequence ID" value="NDV32073.1"/>
    <property type="molecule type" value="Transcribed_RNA"/>
</dbReference>
<dbReference type="PANTHER" id="PTHR10120">
    <property type="entry name" value="CAAX PRENYL PROTEASE 1"/>
    <property type="match status" value="1"/>
</dbReference>
<feature type="domain" description="CAAX prenyl protease 1 N-terminal" evidence="16">
    <location>
        <begin position="20"/>
        <end position="203"/>
    </location>
</feature>
<keyword evidence="6 14" id="KW-0256">Endoplasmic reticulum</keyword>
<evidence type="ECO:0000256" key="9">
    <source>
        <dbReference type="ARBA" id="ARBA00023049"/>
    </source>
</evidence>
<feature type="active site" evidence="12">
    <location>
        <position position="277"/>
    </location>
</feature>
<keyword evidence="7 13" id="KW-0862">Zinc</keyword>
<dbReference type="FunFam" id="3.30.2010.10:FF:000002">
    <property type="entry name" value="CAAX prenyl protease"/>
    <property type="match status" value="1"/>
</dbReference>
<evidence type="ECO:0000259" key="15">
    <source>
        <dbReference type="Pfam" id="PF01435"/>
    </source>
</evidence>
<evidence type="ECO:0000256" key="8">
    <source>
        <dbReference type="ARBA" id="ARBA00022989"/>
    </source>
</evidence>
<evidence type="ECO:0000256" key="5">
    <source>
        <dbReference type="ARBA" id="ARBA00022801"/>
    </source>
</evidence>
<evidence type="ECO:0000256" key="11">
    <source>
        <dbReference type="ARBA" id="ARBA00044456"/>
    </source>
</evidence>
<dbReference type="Gene3D" id="3.30.2010.10">
    <property type="entry name" value="Metalloproteases ('zincins'), catalytic domain"/>
    <property type="match status" value="1"/>
</dbReference>
<dbReference type="InterPro" id="IPR027057">
    <property type="entry name" value="CAXX_Prtase_1"/>
</dbReference>
<name>A0A6B2L4U8_9EUKA</name>
<comment type="function">
    <text evidence="14">Proteolytically removes the C-terminal three residues of farnesylated proteins.</text>
</comment>
<dbReference type="GO" id="GO:0005789">
    <property type="term" value="C:endoplasmic reticulum membrane"/>
    <property type="evidence" value="ECO:0007669"/>
    <property type="project" value="UniProtKB-SubCell"/>
</dbReference>
<dbReference type="Pfam" id="PF16491">
    <property type="entry name" value="Peptidase_M48_N"/>
    <property type="match status" value="1"/>
</dbReference>
<evidence type="ECO:0000256" key="14">
    <source>
        <dbReference type="RuleBase" id="RU366005"/>
    </source>
</evidence>
<keyword evidence="10 14" id="KW-0472">Membrane</keyword>
<feature type="active site" description="Proton donor" evidence="12">
    <location>
        <position position="360"/>
    </location>
</feature>
<evidence type="ECO:0000256" key="1">
    <source>
        <dbReference type="ARBA" id="ARBA00004477"/>
    </source>
</evidence>
<evidence type="ECO:0000256" key="10">
    <source>
        <dbReference type="ARBA" id="ARBA00023136"/>
    </source>
</evidence>
<keyword evidence="3 14" id="KW-0812">Transmembrane</keyword>
<keyword evidence="8 14" id="KW-1133">Transmembrane helix</keyword>
<keyword evidence="2 14" id="KW-0645">Protease</keyword>
<comment type="subcellular location">
    <subcellularLocation>
        <location evidence="1 14">Endoplasmic reticulum membrane</location>
        <topology evidence="1 14">Multi-pass membrane protein</topology>
    </subcellularLocation>
</comment>
<protein>
    <recommendedName>
        <fullName evidence="14">CAAX prenyl protease</fullName>
        <ecNumber evidence="14">3.4.24.84</ecNumber>
    </recommendedName>
</protein>
<keyword evidence="5 14" id="KW-0378">Hydrolase</keyword>
<comment type="catalytic activity">
    <reaction evidence="11 14">
        <text>Hydrolyzes the peptide bond -P2-(S-farnesyl or geranylgeranyl)C-P1'-P2'-P3'-COOH where P1' and P2' are amino acids with aliphatic side chains and P3' is any C-terminal residue.</text>
        <dbReference type="EC" id="3.4.24.84"/>
    </reaction>
</comment>
<feature type="binding site" evidence="13">
    <location>
        <position position="280"/>
    </location>
    <ligand>
        <name>Zn(2+)</name>
        <dbReference type="ChEBI" id="CHEBI:29105"/>
        <note>catalytic</note>
    </ligand>
</feature>
<evidence type="ECO:0000256" key="7">
    <source>
        <dbReference type="ARBA" id="ARBA00022833"/>
    </source>
</evidence>
<feature type="transmembrane region" description="Helical" evidence="14">
    <location>
        <begin position="101"/>
        <end position="127"/>
    </location>
</feature>
<dbReference type="EC" id="3.4.24.84" evidence="14"/>
<dbReference type="InterPro" id="IPR032456">
    <property type="entry name" value="Peptidase_M48_N"/>
</dbReference>
<feature type="binding site" evidence="13">
    <location>
        <position position="356"/>
    </location>
    <ligand>
        <name>Zn(2+)</name>
        <dbReference type="ChEBI" id="CHEBI:29105"/>
        <note>catalytic</note>
    </ligand>
</feature>
<evidence type="ECO:0000256" key="3">
    <source>
        <dbReference type="ARBA" id="ARBA00022692"/>
    </source>
</evidence>
<evidence type="ECO:0000256" key="13">
    <source>
        <dbReference type="PIRSR" id="PIRSR627057-2"/>
    </source>
</evidence>
<feature type="binding site" evidence="13">
    <location>
        <position position="276"/>
    </location>
    <ligand>
        <name>Zn(2+)</name>
        <dbReference type="ChEBI" id="CHEBI:29105"/>
        <note>catalytic</note>
    </ligand>
</feature>
<feature type="transmembrane region" description="Helical" evidence="14">
    <location>
        <begin position="286"/>
        <end position="305"/>
    </location>
</feature>
<accession>A0A6B2L4U8</accession>
<comment type="cofactor">
    <cofactor evidence="13 14">
        <name>Zn(2+)</name>
        <dbReference type="ChEBI" id="CHEBI:29105"/>
    </cofactor>
    <text evidence="13 14">Binds 1 zinc ion per subunit.</text>
</comment>
<feature type="domain" description="Peptidase M48" evidence="15">
    <location>
        <begin position="207"/>
        <end position="411"/>
    </location>
</feature>
<dbReference type="Pfam" id="PF01435">
    <property type="entry name" value="Peptidase_M48"/>
    <property type="match status" value="1"/>
</dbReference>
<dbReference type="GO" id="GO:0004222">
    <property type="term" value="F:metalloendopeptidase activity"/>
    <property type="evidence" value="ECO:0007669"/>
    <property type="project" value="UniProtKB-UniRule"/>
</dbReference>
<evidence type="ECO:0000259" key="16">
    <source>
        <dbReference type="Pfam" id="PF16491"/>
    </source>
</evidence>
<dbReference type="InterPro" id="IPR001915">
    <property type="entry name" value="Peptidase_M48"/>
</dbReference>
<dbReference type="CDD" id="cd07343">
    <property type="entry name" value="M48A_Zmpste24p_like"/>
    <property type="match status" value="1"/>
</dbReference>
<feature type="transmembrane region" description="Helical" evidence="14">
    <location>
        <begin position="325"/>
        <end position="347"/>
    </location>
</feature>
<feature type="transmembrane region" description="Helical" evidence="14">
    <location>
        <begin position="61"/>
        <end position="81"/>
    </location>
</feature>
<comment type="similarity">
    <text evidence="14">Belongs to the peptidase M48A family.</text>
</comment>
<evidence type="ECO:0000256" key="4">
    <source>
        <dbReference type="ARBA" id="ARBA00022723"/>
    </source>
</evidence>
<evidence type="ECO:0000256" key="6">
    <source>
        <dbReference type="ARBA" id="ARBA00022824"/>
    </source>
</evidence>
<sequence>MYLVFYVLSYVFETYLDWRQHKRFQIKKLPSELNNIANQNDFVSAQEYGADKSSFHLIENMFSTGVHIIVLIFNGGPWLWSQSAHILQYYHFSTQNETAQALVFVSLLIVITQLMNIPWSAYSTFVIEEKHHFNKTTPKTFVLDILKGLFLSYLIGLPFLALFIYIIQLGGPNFHIYLWAFTFTFQIFMITIYPVLIQPLFNKVEPLEECTLRSKIEAMAQKTGFPLTKIFKIDGSQRSSHSNAYFYGFGKNKRIVLYDTLIETLKEEEIIAVLGHELGHYFKNHIYKTLAITQIYLFVLFYLFGQTLQNNQLIESFGFKLENKSVFISFLVFSMLYSPVDHILSFLMTLLSRKHEFEADEFATKLGYGDQLRSGLISIHKENKANLWPDELYSTYHYSHPPLIERLKGIQRFQKQHKSQ</sequence>
<organism evidence="17">
    <name type="scientific">Arcella intermedia</name>
    <dbReference type="NCBI Taxonomy" id="1963864"/>
    <lineage>
        <taxon>Eukaryota</taxon>
        <taxon>Amoebozoa</taxon>
        <taxon>Tubulinea</taxon>
        <taxon>Elardia</taxon>
        <taxon>Arcellinida</taxon>
        <taxon>Sphaerothecina</taxon>
        <taxon>Arcellidae</taxon>
        <taxon>Arcella</taxon>
    </lineage>
</organism>
<keyword evidence="4 13" id="KW-0479">Metal-binding</keyword>
<feature type="transmembrane region" description="Helical" evidence="14">
    <location>
        <begin position="148"/>
        <end position="170"/>
    </location>
</feature>
<dbReference type="GO" id="GO:0071586">
    <property type="term" value="P:CAAX-box protein processing"/>
    <property type="evidence" value="ECO:0007669"/>
    <property type="project" value="UniProtKB-UniRule"/>
</dbReference>
<dbReference type="AlphaFoldDB" id="A0A6B2L4U8"/>
<keyword evidence="9 14" id="KW-0482">Metalloprotease</keyword>
<feature type="transmembrane region" description="Helical" evidence="14">
    <location>
        <begin position="176"/>
        <end position="196"/>
    </location>
</feature>
<evidence type="ECO:0000313" key="17">
    <source>
        <dbReference type="EMBL" id="NDV32073.1"/>
    </source>
</evidence>
<dbReference type="GO" id="GO:0046872">
    <property type="term" value="F:metal ion binding"/>
    <property type="evidence" value="ECO:0007669"/>
    <property type="project" value="UniProtKB-UniRule"/>
</dbReference>
<reference evidence="17" key="1">
    <citation type="journal article" date="2020" name="J. Eukaryot. Microbiol.">
        <title>De novo Sequencing, Assembly and Annotation of the Transcriptome for the Free-Living Testate Amoeba Arcella intermedia.</title>
        <authorList>
            <person name="Ribeiro G.M."/>
            <person name="Porfirio-Sousa A.L."/>
            <person name="Maurer-Alcala X.X."/>
            <person name="Katz L.A."/>
            <person name="Lahr D.J.G."/>
        </authorList>
    </citation>
    <scope>NUCLEOTIDE SEQUENCE</scope>
</reference>
<evidence type="ECO:0000256" key="12">
    <source>
        <dbReference type="PIRSR" id="PIRSR627057-1"/>
    </source>
</evidence>
<evidence type="ECO:0000256" key="2">
    <source>
        <dbReference type="ARBA" id="ARBA00022670"/>
    </source>
</evidence>
<proteinExistence type="inferred from homology"/>